<evidence type="ECO:0000256" key="2">
    <source>
        <dbReference type="SAM" id="Phobius"/>
    </source>
</evidence>
<sequence length="113" mass="12350">MNAATTGVDPVDVVVLWSGAAVAITGALALLWRATRSVRRVTSRFEDFVDDWQGTDARPGVPARPGVMTRLGAIEERLARVDHELHPNSGSSLRDAVDRVDERTRQLTDDDTP</sequence>
<keyword evidence="2" id="KW-1133">Transmembrane helix</keyword>
<comment type="caution">
    <text evidence="3">The sequence shown here is derived from an EMBL/GenBank/DDBJ whole genome shotgun (WGS) entry which is preliminary data.</text>
</comment>
<protein>
    <recommendedName>
        <fullName evidence="5">DUF2746 domain-containing protein</fullName>
    </recommendedName>
</protein>
<dbReference type="EMBL" id="JBEYXV010000009">
    <property type="protein sequence ID" value="MEU6822789.1"/>
    <property type="molecule type" value="Genomic_DNA"/>
</dbReference>
<gene>
    <name evidence="3" type="ORF">ABZ921_19355</name>
</gene>
<evidence type="ECO:0000313" key="4">
    <source>
        <dbReference type="Proteomes" id="UP001551176"/>
    </source>
</evidence>
<organism evidence="3 4">
    <name type="scientific">Streptomyces atriruber</name>
    <dbReference type="NCBI Taxonomy" id="545121"/>
    <lineage>
        <taxon>Bacteria</taxon>
        <taxon>Bacillati</taxon>
        <taxon>Actinomycetota</taxon>
        <taxon>Actinomycetes</taxon>
        <taxon>Kitasatosporales</taxon>
        <taxon>Streptomycetaceae</taxon>
        <taxon>Streptomyces</taxon>
    </lineage>
</organism>
<accession>A0ABV3BP62</accession>
<feature type="compositionally biased region" description="Basic and acidic residues" evidence="1">
    <location>
        <begin position="95"/>
        <end position="113"/>
    </location>
</feature>
<keyword evidence="2" id="KW-0812">Transmembrane</keyword>
<dbReference type="RefSeq" id="WP_359350456.1">
    <property type="nucleotide sequence ID" value="NZ_JBEYXV010000009.1"/>
</dbReference>
<evidence type="ECO:0000256" key="1">
    <source>
        <dbReference type="SAM" id="MobiDB-lite"/>
    </source>
</evidence>
<dbReference type="Proteomes" id="UP001551176">
    <property type="component" value="Unassembled WGS sequence"/>
</dbReference>
<feature type="region of interest" description="Disordered" evidence="1">
    <location>
        <begin position="81"/>
        <end position="113"/>
    </location>
</feature>
<name>A0ABV3BP62_9ACTN</name>
<proteinExistence type="predicted"/>
<reference evidence="3 4" key="1">
    <citation type="submission" date="2024-06" db="EMBL/GenBank/DDBJ databases">
        <title>The Natural Products Discovery Center: Release of the First 8490 Sequenced Strains for Exploring Actinobacteria Biosynthetic Diversity.</title>
        <authorList>
            <person name="Kalkreuter E."/>
            <person name="Kautsar S.A."/>
            <person name="Yang D."/>
            <person name="Bader C.D."/>
            <person name="Teijaro C.N."/>
            <person name="Fluegel L."/>
            <person name="Davis C.M."/>
            <person name="Simpson J.R."/>
            <person name="Lauterbach L."/>
            <person name="Steele A.D."/>
            <person name="Gui C."/>
            <person name="Meng S."/>
            <person name="Li G."/>
            <person name="Viehrig K."/>
            <person name="Ye F."/>
            <person name="Su P."/>
            <person name="Kiefer A.F."/>
            <person name="Nichols A."/>
            <person name="Cepeda A.J."/>
            <person name="Yan W."/>
            <person name="Fan B."/>
            <person name="Jiang Y."/>
            <person name="Adhikari A."/>
            <person name="Zheng C.-J."/>
            <person name="Schuster L."/>
            <person name="Cowan T.M."/>
            <person name="Smanski M.J."/>
            <person name="Chevrette M.G."/>
            <person name="De Carvalho L.P.S."/>
            <person name="Shen B."/>
        </authorList>
    </citation>
    <scope>NUCLEOTIDE SEQUENCE [LARGE SCALE GENOMIC DNA]</scope>
    <source>
        <strain evidence="3 4">NPDC046838</strain>
    </source>
</reference>
<keyword evidence="4" id="KW-1185">Reference proteome</keyword>
<feature type="transmembrane region" description="Helical" evidence="2">
    <location>
        <begin position="14"/>
        <end position="34"/>
    </location>
</feature>
<keyword evidence="2" id="KW-0472">Membrane</keyword>
<evidence type="ECO:0000313" key="3">
    <source>
        <dbReference type="EMBL" id="MEU6822789.1"/>
    </source>
</evidence>
<evidence type="ECO:0008006" key="5">
    <source>
        <dbReference type="Google" id="ProtNLM"/>
    </source>
</evidence>